<accession>A0ABV6DNU2</accession>
<keyword evidence="3" id="KW-1185">Reference proteome</keyword>
<evidence type="ECO:0000313" key="2">
    <source>
        <dbReference type="EMBL" id="MFC0214318.1"/>
    </source>
</evidence>
<dbReference type="RefSeq" id="WP_377471678.1">
    <property type="nucleotide sequence ID" value="NZ_JBHLWN010000071.1"/>
</dbReference>
<feature type="region of interest" description="Disordered" evidence="1">
    <location>
        <begin position="244"/>
        <end position="352"/>
    </location>
</feature>
<feature type="compositionally biased region" description="Low complexity" evidence="1">
    <location>
        <begin position="253"/>
        <end position="329"/>
    </location>
</feature>
<dbReference type="EMBL" id="JBHLWN010000071">
    <property type="protein sequence ID" value="MFC0214318.1"/>
    <property type="molecule type" value="Genomic_DNA"/>
</dbReference>
<comment type="caution">
    <text evidence="2">The sequence shown here is derived from an EMBL/GenBank/DDBJ whole genome shotgun (WGS) entry which is preliminary data.</text>
</comment>
<feature type="compositionally biased region" description="Low complexity" evidence="1">
    <location>
        <begin position="343"/>
        <end position="352"/>
    </location>
</feature>
<evidence type="ECO:0000256" key="1">
    <source>
        <dbReference type="SAM" id="MobiDB-lite"/>
    </source>
</evidence>
<dbReference type="Proteomes" id="UP001589776">
    <property type="component" value="Unassembled WGS sequence"/>
</dbReference>
<evidence type="ECO:0008006" key="4">
    <source>
        <dbReference type="Google" id="ProtNLM"/>
    </source>
</evidence>
<organism evidence="2 3">
    <name type="scientific">Paenibacillus chartarius</name>
    <dbReference type="NCBI Taxonomy" id="747481"/>
    <lineage>
        <taxon>Bacteria</taxon>
        <taxon>Bacillati</taxon>
        <taxon>Bacillota</taxon>
        <taxon>Bacilli</taxon>
        <taxon>Bacillales</taxon>
        <taxon>Paenibacillaceae</taxon>
        <taxon>Paenibacillus</taxon>
    </lineage>
</organism>
<reference evidence="2 3" key="1">
    <citation type="submission" date="2024-09" db="EMBL/GenBank/DDBJ databases">
        <authorList>
            <person name="Sun Q."/>
            <person name="Mori K."/>
        </authorList>
    </citation>
    <scope>NUCLEOTIDE SEQUENCE [LARGE SCALE GENOMIC DNA]</scope>
    <source>
        <strain evidence="2 3">CCM 7759</strain>
    </source>
</reference>
<gene>
    <name evidence="2" type="ORF">ACFFK0_17955</name>
</gene>
<name>A0ABV6DNU2_9BACL</name>
<protein>
    <recommendedName>
        <fullName evidence="4">Flagellar hook-length control protein FliK</fullName>
    </recommendedName>
</protein>
<proteinExistence type="predicted"/>
<sequence>MNIAGLVRSMLGDMQAADAKTLELKIGQIVKGVILQMLSEQDALVNINGVQVRARLEAPLKQGDMTLLQVQPESASGQTVLKPLQSAGAQLTDASFPGLLKELGQPDTAANRQLVLTMLKEGVPLTKETVAEFAQAAKTKPAKVNAEEWSQTAAFALKRGLPLTGETLGALRQALNGAPLYELVQRLASETEAQLSELPPSVRQQAGQLAALVRQALGGAAAGLGGGDGAAPAQPALPEAAGAAAGAAGGGADAQPPGARAGAGAAQEAAGQRAAAATPGPAAGTPPQAPQGAAAAQPAPTPAAAAAPAAAGEAPPPLTRAAAQPQTAPQAPPAQPGAGGGSDAPAAASPAPTADHWIGRLFKALGIEHERGLARLPATAPEKDSLLRKLVPGLEPGLTAASGDGEALPGTSAASSDTVKSLLLQLVRSDEVPAALKETMQQTLQHITGQQLLLTPDRQTPFAHVTMFVPFRDENGEQTASVHIESRRGSRGQLDADNCRLLFDLSMKQMGNTLLDVRVVDRAVSLNVRNDHPIVPKLLDGAREEVAAALHRTGYQLLLLQFGPYPTPADFKQEHSSGQTADSGRAQLKSLYQTKPYKGVDFRV</sequence>
<evidence type="ECO:0000313" key="3">
    <source>
        <dbReference type="Proteomes" id="UP001589776"/>
    </source>
</evidence>